<dbReference type="PANTHER" id="PTHR19865">
    <property type="entry name" value="U3 SMALL NUCLEOLAR RNA INTERACTING PROTEIN 2"/>
    <property type="match status" value="1"/>
</dbReference>
<keyword evidence="7" id="KW-1185">Reference proteome</keyword>
<dbReference type="InterPro" id="IPR001680">
    <property type="entry name" value="WD40_rpt"/>
</dbReference>
<dbReference type="InterPro" id="IPR036322">
    <property type="entry name" value="WD40_repeat_dom_sf"/>
</dbReference>
<evidence type="ECO:0000256" key="5">
    <source>
        <dbReference type="PROSITE-ProRule" id="PRU00221"/>
    </source>
</evidence>
<dbReference type="Proteomes" id="UP000023152">
    <property type="component" value="Unassembled WGS sequence"/>
</dbReference>
<dbReference type="InterPro" id="IPR039241">
    <property type="entry name" value="Rrp9-like"/>
</dbReference>
<dbReference type="PANTHER" id="PTHR19865:SF0">
    <property type="entry name" value="U3 SMALL NUCLEOLAR RNA-INTERACTING PROTEIN 2"/>
    <property type="match status" value="1"/>
</dbReference>
<feature type="repeat" description="WD" evidence="5">
    <location>
        <begin position="1"/>
        <end position="18"/>
    </location>
</feature>
<gene>
    <name evidence="6" type="ORF">RFI_16758</name>
</gene>
<evidence type="ECO:0000256" key="4">
    <source>
        <dbReference type="ARBA" id="ARBA00023242"/>
    </source>
</evidence>
<evidence type="ECO:0000256" key="2">
    <source>
        <dbReference type="ARBA" id="ARBA00022574"/>
    </source>
</evidence>
<evidence type="ECO:0000256" key="1">
    <source>
        <dbReference type="ARBA" id="ARBA00004123"/>
    </source>
</evidence>
<dbReference type="GO" id="GO:0032040">
    <property type="term" value="C:small-subunit processome"/>
    <property type="evidence" value="ECO:0007669"/>
    <property type="project" value="TreeGrafter"/>
</dbReference>
<organism evidence="6 7">
    <name type="scientific">Reticulomyxa filosa</name>
    <dbReference type="NCBI Taxonomy" id="46433"/>
    <lineage>
        <taxon>Eukaryota</taxon>
        <taxon>Sar</taxon>
        <taxon>Rhizaria</taxon>
        <taxon>Retaria</taxon>
        <taxon>Foraminifera</taxon>
        <taxon>Monothalamids</taxon>
        <taxon>Reticulomyxidae</taxon>
        <taxon>Reticulomyxa</taxon>
    </lineage>
</organism>
<comment type="caution">
    <text evidence="6">The sequence shown here is derived from an EMBL/GenBank/DDBJ whole genome shotgun (WGS) entry which is preliminary data.</text>
</comment>
<evidence type="ECO:0000313" key="7">
    <source>
        <dbReference type="Proteomes" id="UP000023152"/>
    </source>
</evidence>
<sequence>PHSDVFASGASDGIVRLWCVGKSSFSHIRSIRIPNGGYINAMEWNKKGNILFCGVGDEHRLGRWEHVLAARNGLCIIELPIGAEDGHNSISAEQCSIKFDDAVHWDRWSPLEKGYDQVNLKKMEEQLTKQKLQEQSQDKINDEWSNFFGKAFGTFE</sequence>
<dbReference type="AlphaFoldDB" id="X6N572"/>
<name>X6N572_RETFI</name>
<dbReference type="Gene3D" id="2.130.10.10">
    <property type="entry name" value="YVTN repeat-like/Quinoprotein amine dehydrogenase"/>
    <property type="match status" value="1"/>
</dbReference>
<keyword evidence="2 5" id="KW-0853">WD repeat</keyword>
<dbReference type="SUPFAM" id="SSF50978">
    <property type="entry name" value="WD40 repeat-like"/>
    <property type="match status" value="1"/>
</dbReference>
<feature type="non-terminal residue" evidence="6">
    <location>
        <position position="1"/>
    </location>
</feature>
<dbReference type="GO" id="GO:0034511">
    <property type="term" value="F:U3 snoRNA binding"/>
    <property type="evidence" value="ECO:0007669"/>
    <property type="project" value="InterPro"/>
</dbReference>
<proteinExistence type="predicted"/>
<comment type="subcellular location">
    <subcellularLocation>
        <location evidence="1">Nucleus</location>
    </subcellularLocation>
</comment>
<accession>X6N572</accession>
<evidence type="ECO:0000256" key="3">
    <source>
        <dbReference type="ARBA" id="ARBA00022737"/>
    </source>
</evidence>
<dbReference type="PROSITE" id="PS50082">
    <property type="entry name" value="WD_REPEATS_2"/>
    <property type="match status" value="1"/>
</dbReference>
<dbReference type="OrthoDB" id="189968at2759"/>
<dbReference type="EMBL" id="ASPP01012586">
    <property type="protein sequence ID" value="ETO20457.1"/>
    <property type="molecule type" value="Genomic_DNA"/>
</dbReference>
<keyword evidence="3" id="KW-0677">Repeat</keyword>
<protein>
    <submittedName>
        <fullName evidence="6">U3 small nucleolar interacting protein 2</fullName>
    </submittedName>
</protein>
<evidence type="ECO:0000313" key="6">
    <source>
        <dbReference type="EMBL" id="ETO20457.1"/>
    </source>
</evidence>
<dbReference type="InterPro" id="IPR015943">
    <property type="entry name" value="WD40/YVTN_repeat-like_dom_sf"/>
</dbReference>
<keyword evidence="4" id="KW-0539">Nucleus</keyword>
<reference evidence="6 7" key="1">
    <citation type="journal article" date="2013" name="Curr. Biol.">
        <title>The Genome of the Foraminiferan Reticulomyxa filosa.</title>
        <authorList>
            <person name="Glockner G."/>
            <person name="Hulsmann N."/>
            <person name="Schleicher M."/>
            <person name="Noegel A.A."/>
            <person name="Eichinger L."/>
            <person name="Gallinger C."/>
            <person name="Pawlowski J."/>
            <person name="Sierra R."/>
            <person name="Euteneuer U."/>
            <person name="Pillet L."/>
            <person name="Moustafa A."/>
            <person name="Platzer M."/>
            <person name="Groth M."/>
            <person name="Szafranski K."/>
            <person name="Schliwa M."/>
        </authorList>
    </citation>
    <scope>NUCLEOTIDE SEQUENCE [LARGE SCALE GENOMIC DNA]</scope>
</reference>